<evidence type="ECO:0000313" key="5">
    <source>
        <dbReference type="Proteomes" id="UP000252415"/>
    </source>
</evidence>
<protein>
    <submittedName>
        <fullName evidence="4">Putative GH43/DUF377 family glycosyl hydrolase</fullName>
    </submittedName>
</protein>
<dbReference type="Pfam" id="PF04041">
    <property type="entry name" value="Glyco_hydro_130"/>
    <property type="match status" value="1"/>
</dbReference>
<dbReference type="GO" id="GO:0016787">
    <property type="term" value="F:hydrolase activity"/>
    <property type="evidence" value="ECO:0007669"/>
    <property type="project" value="UniProtKB-KW"/>
</dbReference>
<keyword evidence="1" id="KW-0328">Glycosyltransferase</keyword>
<dbReference type="InterPro" id="IPR023296">
    <property type="entry name" value="Glyco_hydro_beta-prop_sf"/>
</dbReference>
<keyword evidence="4" id="KW-0378">Hydrolase</keyword>
<gene>
    <name evidence="4" type="ORF">DFP97_104156</name>
</gene>
<evidence type="ECO:0000256" key="1">
    <source>
        <dbReference type="ARBA" id="ARBA00022676"/>
    </source>
</evidence>
<comment type="similarity">
    <text evidence="3">Belongs to the glycosyl hydrolase 130 family.</text>
</comment>
<comment type="caution">
    <text evidence="4">The sequence shown here is derived from an EMBL/GenBank/DDBJ whole genome shotgun (WGS) entry which is preliminary data.</text>
</comment>
<dbReference type="GO" id="GO:0016757">
    <property type="term" value="F:glycosyltransferase activity"/>
    <property type="evidence" value="ECO:0007669"/>
    <property type="project" value="UniProtKB-KW"/>
</dbReference>
<dbReference type="SUPFAM" id="SSF75005">
    <property type="entry name" value="Arabinanase/levansucrase/invertase"/>
    <property type="match status" value="1"/>
</dbReference>
<dbReference type="AlphaFoldDB" id="A0A368W2W8"/>
<sequence>MKPHFRYTPEPVLGPVPGCEWASKMVLNPAIVKDPASDQLHMLFRATGPWSRKRKEGKHDPYPIFLGYAVSSDLGRTWTADFSRPAIAPALNERYEDIYITDIHGKRVRDYSNGCIEDPRIFPVEGELYLSAACRLFPPGPYWLIDREPPVDTRNDYVPEWVHEGDDPFRVTACSNPTVTVLYKLDLDKLKVGRYEEAFAYVCPLTEGFVSDNRDAFLFPNKMLIGGKLQYVMLHRPMTAALFPQGARAKKPSIYLAAAEKLEDFACGRVTHRLLATCIFHWEEDRIGASWAPLQISAGEWLVSYHGKKDASFGYTQSFMILREQVNDFPVVAHRCSERLMYASQEWEMPSEYPTPCLFTTGGIVIGDDLIMSYGAADQKVGISWVNFAELVEYIRQFDAEGQRFTGLINRLNNVDDY</sequence>
<dbReference type="InterPro" id="IPR007184">
    <property type="entry name" value="Mannoside_phosphorylase"/>
</dbReference>
<proteinExistence type="inferred from homology"/>
<name>A0A368W2W8_9BACL</name>
<keyword evidence="2" id="KW-0808">Transferase</keyword>
<organism evidence="4 5">
    <name type="scientific">Paenibacillus prosopidis</name>
    <dbReference type="NCBI Taxonomy" id="630520"/>
    <lineage>
        <taxon>Bacteria</taxon>
        <taxon>Bacillati</taxon>
        <taxon>Bacillota</taxon>
        <taxon>Bacilli</taxon>
        <taxon>Bacillales</taxon>
        <taxon>Paenibacillaceae</taxon>
        <taxon>Paenibacillus</taxon>
    </lineage>
</organism>
<dbReference type="PANTHER" id="PTHR34106:SF5">
    <property type="entry name" value="GLYCOSIDASE"/>
    <property type="match status" value="1"/>
</dbReference>
<dbReference type="OrthoDB" id="9775877at2"/>
<keyword evidence="5" id="KW-1185">Reference proteome</keyword>
<accession>A0A368W2W8</accession>
<dbReference type="PANTHER" id="PTHR34106">
    <property type="entry name" value="GLYCOSIDASE"/>
    <property type="match status" value="1"/>
</dbReference>
<dbReference type="Gene3D" id="2.115.10.20">
    <property type="entry name" value="Glycosyl hydrolase domain, family 43"/>
    <property type="match status" value="1"/>
</dbReference>
<dbReference type="EMBL" id="QPJD01000004">
    <property type="protein sequence ID" value="RCW49498.1"/>
    <property type="molecule type" value="Genomic_DNA"/>
</dbReference>
<evidence type="ECO:0000256" key="2">
    <source>
        <dbReference type="ARBA" id="ARBA00022679"/>
    </source>
</evidence>
<reference evidence="4 5" key="1">
    <citation type="submission" date="2018-07" db="EMBL/GenBank/DDBJ databases">
        <title>Genomic Encyclopedia of Type Strains, Phase III (KMG-III): the genomes of soil and plant-associated and newly described type strains.</title>
        <authorList>
            <person name="Whitman W."/>
        </authorList>
    </citation>
    <scope>NUCLEOTIDE SEQUENCE [LARGE SCALE GENOMIC DNA]</scope>
    <source>
        <strain evidence="4 5">CECT 7506</strain>
    </source>
</reference>
<dbReference type="RefSeq" id="WP_114379414.1">
    <property type="nucleotide sequence ID" value="NZ_QPJD01000004.1"/>
</dbReference>
<evidence type="ECO:0000313" key="4">
    <source>
        <dbReference type="EMBL" id="RCW49498.1"/>
    </source>
</evidence>
<evidence type="ECO:0000256" key="3">
    <source>
        <dbReference type="ARBA" id="ARBA00024356"/>
    </source>
</evidence>
<dbReference type="Proteomes" id="UP000252415">
    <property type="component" value="Unassembled WGS sequence"/>
</dbReference>